<dbReference type="InterPro" id="IPR038987">
    <property type="entry name" value="MoeA-like"/>
</dbReference>
<accession>A0A5F2EVQ6</accession>
<evidence type="ECO:0000256" key="4">
    <source>
        <dbReference type="ARBA" id="ARBA00047317"/>
    </source>
</evidence>
<dbReference type="KEGG" id="aez:C3E78_11265"/>
<proteinExistence type="inferred from homology"/>
<gene>
    <name evidence="6" type="ORF">C3E78_11265</name>
</gene>
<name>A0A2S0WN07_9ACTN</name>
<comment type="catalytic activity">
    <reaction evidence="4">
        <text>adenylyl-molybdopterin + molybdate = Mo-molybdopterin + AMP + H(+)</text>
        <dbReference type="Rhea" id="RHEA:35047"/>
        <dbReference type="ChEBI" id="CHEBI:15378"/>
        <dbReference type="ChEBI" id="CHEBI:36264"/>
        <dbReference type="ChEBI" id="CHEBI:62727"/>
        <dbReference type="ChEBI" id="CHEBI:71302"/>
        <dbReference type="ChEBI" id="CHEBI:456215"/>
        <dbReference type="EC" id="2.10.1.1"/>
    </reaction>
</comment>
<dbReference type="GO" id="GO:0046872">
    <property type="term" value="F:metal ion binding"/>
    <property type="evidence" value="ECO:0007669"/>
    <property type="project" value="UniProtKB-UniRule"/>
</dbReference>
<dbReference type="GO" id="GO:0006777">
    <property type="term" value="P:Mo-molybdopterin cofactor biosynthetic process"/>
    <property type="evidence" value="ECO:0007669"/>
    <property type="project" value="UniProtKB-UniRule"/>
</dbReference>
<dbReference type="AlphaFoldDB" id="A0A2S0WN07"/>
<comment type="similarity">
    <text evidence="2 5">Belongs to the MoeA family.</text>
</comment>
<dbReference type="SMART" id="SM00852">
    <property type="entry name" value="MoCF_biosynth"/>
    <property type="match status" value="1"/>
</dbReference>
<keyword evidence="7" id="KW-1185">Reference proteome</keyword>
<organism evidence="6 7">
    <name type="scientific">Aeromicrobium chenweiae</name>
    <dbReference type="NCBI Taxonomy" id="2079793"/>
    <lineage>
        <taxon>Bacteria</taxon>
        <taxon>Bacillati</taxon>
        <taxon>Actinomycetota</taxon>
        <taxon>Actinomycetes</taxon>
        <taxon>Propionibacteriales</taxon>
        <taxon>Nocardioidaceae</taxon>
        <taxon>Aeromicrobium</taxon>
    </lineage>
</organism>
<dbReference type="Gene3D" id="2.170.190.11">
    <property type="entry name" value="Molybdopterin biosynthesis moea protein, domain 3"/>
    <property type="match status" value="1"/>
</dbReference>
<dbReference type="CDD" id="cd00887">
    <property type="entry name" value="MoeA"/>
    <property type="match status" value="1"/>
</dbReference>
<comment type="function">
    <text evidence="1 5">Catalyzes the insertion of molybdate into adenylated molybdopterin with the concomitant release of AMP.</text>
</comment>
<evidence type="ECO:0000313" key="7">
    <source>
        <dbReference type="Proteomes" id="UP000244384"/>
    </source>
</evidence>
<dbReference type="Pfam" id="PF03453">
    <property type="entry name" value="MoeA_N"/>
    <property type="match status" value="1"/>
</dbReference>
<evidence type="ECO:0000256" key="2">
    <source>
        <dbReference type="ARBA" id="ARBA00010763"/>
    </source>
</evidence>
<dbReference type="EC" id="2.10.1.1" evidence="5"/>
<accession>A0A2S0WN07</accession>
<dbReference type="SUPFAM" id="SSF63882">
    <property type="entry name" value="MoeA N-terminal region -like"/>
    <property type="match status" value="1"/>
</dbReference>
<comment type="cofactor">
    <cofactor evidence="5">
        <name>Mg(2+)</name>
        <dbReference type="ChEBI" id="CHEBI:18420"/>
    </cofactor>
</comment>
<dbReference type="InterPro" id="IPR036425">
    <property type="entry name" value="MoaB/Mog-like_dom_sf"/>
</dbReference>
<dbReference type="PANTHER" id="PTHR10192">
    <property type="entry name" value="MOLYBDOPTERIN BIOSYNTHESIS PROTEIN"/>
    <property type="match status" value="1"/>
</dbReference>
<dbReference type="GO" id="GO:0061599">
    <property type="term" value="F:molybdopterin molybdotransferase activity"/>
    <property type="evidence" value="ECO:0007669"/>
    <property type="project" value="UniProtKB-UniRule"/>
</dbReference>
<dbReference type="Proteomes" id="UP000244384">
    <property type="component" value="Chromosome"/>
</dbReference>
<evidence type="ECO:0000313" key="6">
    <source>
        <dbReference type="EMBL" id="AWB92733.1"/>
    </source>
</evidence>
<dbReference type="InterPro" id="IPR036688">
    <property type="entry name" value="MoeA_C_domain_IV_sf"/>
</dbReference>
<protein>
    <recommendedName>
        <fullName evidence="5">Molybdopterin molybdenumtransferase</fullName>
        <ecNumber evidence="5">2.10.1.1</ecNumber>
    </recommendedName>
</protein>
<dbReference type="Gene3D" id="3.40.980.10">
    <property type="entry name" value="MoaB/Mog-like domain"/>
    <property type="match status" value="1"/>
</dbReference>
<dbReference type="UniPathway" id="UPA00344"/>
<dbReference type="Gene3D" id="2.40.340.10">
    <property type="entry name" value="MoeA, C-terminal, domain IV"/>
    <property type="match status" value="1"/>
</dbReference>
<dbReference type="EMBL" id="CP026952">
    <property type="protein sequence ID" value="AWB92733.1"/>
    <property type="molecule type" value="Genomic_DNA"/>
</dbReference>
<keyword evidence="5" id="KW-0460">Magnesium</keyword>
<keyword evidence="5" id="KW-0479">Metal-binding</keyword>
<keyword evidence="5 6" id="KW-0808">Transferase</keyword>
<dbReference type="SUPFAM" id="SSF53218">
    <property type="entry name" value="Molybdenum cofactor biosynthesis proteins"/>
    <property type="match status" value="1"/>
</dbReference>
<sequence>MGRGAVTPLVRGHWHEVRAVARGLAKPVASELVDLTHAAGRVLADDLRSLVDLPSADVTAMDGWAVAGPGPWTLRERIVNGRPPGGPLLPGDARGIGTGAVVPEGMTALVRREHGTVREGVLHWTPPDDVRLSRRDVRPRGEELRAGDVVLSAGTRLDPVSLAVSASCGHDAVEVARVPVVDLLVTGDEVVPRGVPAPGTIRDSISPLLTGMTRAAGAAPGEVTLVGDDLPELVRLLRSSTAAVVVTTGGTAVGEADHLREALGIVGATVAVDTIAVRPGGPTVLAVLPDGRLVACLPGNPLAAVVGFLAVVHPALAEMTGRRVGAPPSEVLGVALEPFARATRILPFTRVAGAAVPTGWDASSMLRGLSASDGLLVAPREGSREGEALEVLEPLWRMPG</sequence>
<keyword evidence="3 5" id="KW-0500">Molybdenum</keyword>
<dbReference type="InterPro" id="IPR001453">
    <property type="entry name" value="MoaB/Mog_dom"/>
</dbReference>
<evidence type="ECO:0000256" key="1">
    <source>
        <dbReference type="ARBA" id="ARBA00002901"/>
    </source>
</evidence>
<dbReference type="PANTHER" id="PTHR10192:SF5">
    <property type="entry name" value="GEPHYRIN"/>
    <property type="match status" value="1"/>
</dbReference>
<reference evidence="7" key="1">
    <citation type="submission" date="2018-01" db="EMBL/GenBank/DDBJ databases">
        <authorList>
            <person name="Li J."/>
        </authorList>
    </citation>
    <scope>NUCLEOTIDE SEQUENCE [LARGE SCALE GENOMIC DNA]</scope>
    <source>
        <strain evidence="7">592</strain>
    </source>
</reference>
<dbReference type="InterPro" id="IPR005110">
    <property type="entry name" value="MoeA_linker/N"/>
</dbReference>
<comment type="pathway">
    <text evidence="5">Cofactor biosynthesis; molybdopterin biosynthesis.</text>
</comment>
<dbReference type="GO" id="GO:0005829">
    <property type="term" value="C:cytosol"/>
    <property type="evidence" value="ECO:0007669"/>
    <property type="project" value="TreeGrafter"/>
</dbReference>
<evidence type="ECO:0000256" key="5">
    <source>
        <dbReference type="RuleBase" id="RU365090"/>
    </source>
</evidence>
<dbReference type="Pfam" id="PF00994">
    <property type="entry name" value="MoCF_biosynth"/>
    <property type="match status" value="1"/>
</dbReference>
<dbReference type="InterPro" id="IPR036135">
    <property type="entry name" value="MoeA_linker/N_sf"/>
</dbReference>
<dbReference type="Gene3D" id="3.90.105.10">
    <property type="entry name" value="Molybdopterin biosynthesis moea protein, domain 2"/>
    <property type="match status" value="1"/>
</dbReference>
<evidence type="ECO:0000256" key="3">
    <source>
        <dbReference type="ARBA" id="ARBA00022505"/>
    </source>
</evidence>
<keyword evidence="5" id="KW-0501">Molybdenum cofactor biosynthesis</keyword>